<evidence type="ECO:0008006" key="5">
    <source>
        <dbReference type="Google" id="ProtNLM"/>
    </source>
</evidence>
<evidence type="ECO:0000313" key="4">
    <source>
        <dbReference type="Proteomes" id="UP001174934"/>
    </source>
</evidence>
<accession>A0AA40CGF7</accession>
<keyword evidence="1" id="KW-0812">Transmembrane</keyword>
<feature type="signal peptide" evidence="2">
    <location>
        <begin position="1"/>
        <end position="22"/>
    </location>
</feature>
<dbReference type="PANTHER" id="PTHR31410:SF1">
    <property type="entry name" value="POST-GPI ATTACHMENT TO PROTEINS FACTOR 4"/>
    <property type="match status" value="1"/>
</dbReference>
<dbReference type="PANTHER" id="PTHR31410">
    <property type="entry name" value="TRANSMEMBRANE PROTEIN 246"/>
    <property type="match status" value="1"/>
</dbReference>
<gene>
    <name evidence="3" type="ORF">B0T17DRAFT_519532</name>
</gene>
<dbReference type="Proteomes" id="UP001174934">
    <property type="component" value="Unassembled WGS sequence"/>
</dbReference>
<evidence type="ECO:0000256" key="1">
    <source>
        <dbReference type="SAM" id="Phobius"/>
    </source>
</evidence>
<reference evidence="3" key="1">
    <citation type="submission" date="2023-06" db="EMBL/GenBank/DDBJ databases">
        <title>Genome-scale phylogeny and comparative genomics of the fungal order Sordariales.</title>
        <authorList>
            <consortium name="Lawrence Berkeley National Laboratory"/>
            <person name="Hensen N."/>
            <person name="Bonometti L."/>
            <person name="Westerberg I."/>
            <person name="Brannstrom I.O."/>
            <person name="Guillou S."/>
            <person name="Cros-Aarteil S."/>
            <person name="Calhoun S."/>
            <person name="Haridas S."/>
            <person name="Kuo A."/>
            <person name="Mondo S."/>
            <person name="Pangilinan J."/>
            <person name="Riley R."/>
            <person name="LaButti K."/>
            <person name="Andreopoulos B."/>
            <person name="Lipzen A."/>
            <person name="Chen C."/>
            <person name="Yanf M."/>
            <person name="Daum C."/>
            <person name="Ng V."/>
            <person name="Clum A."/>
            <person name="Steindorff A."/>
            <person name="Ohm R."/>
            <person name="Martin F."/>
            <person name="Silar P."/>
            <person name="Natvig D."/>
            <person name="Lalanne C."/>
            <person name="Gautier V."/>
            <person name="Ament-velasquez S.L."/>
            <person name="Kruys A."/>
            <person name="Hutchinson M.I."/>
            <person name="Powell A.J."/>
            <person name="Barry K."/>
            <person name="Miller A.N."/>
            <person name="Grigoriev I.V."/>
            <person name="Debuchy R."/>
            <person name="Gladieux P."/>
            <person name="Thoren M.H."/>
            <person name="Johannesson H."/>
        </authorList>
    </citation>
    <scope>NUCLEOTIDE SEQUENCE</scope>
    <source>
        <strain evidence="3">SMH3391-2</strain>
    </source>
</reference>
<feature type="chain" id="PRO_5041237203" description="Integral membrane protein" evidence="2">
    <location>
        <begin position="23"/>
        <end position="445"/>
    </location>
</feature>
<name>A0AA40CGF7_9PEZI</name>
<keyword evidence="1" id="KW-1133">Transmembrane helix</keyword>
<dbReference type="InterPro" id="IPR029675">
    <property type="entry name" value="PGAP4"/>
</dbReference>
<evidence type="ECO:0000256" key="2">
    <source>
        <dbReference type="SAM" id="SignalP"/>
    </source>
</evidence>
<feature type="transmembrane region" description="Helical" evidence="1">
    <location>
        <begin position="305"/>
        <end position="326"/>
    </location>
</feature>
<evidence type="ECO:0000313" key="3">
    <source>
        <dbReference type="EMBL" id="KAK0636623.1"/>
    </source>
</evidence>
<dbReference type="GO" id="GO:0006506">
    <property type="term" value="P:GPI anchor biosynthetic process"/>
    <property type="evidence" value="ECO:0007669"/>
    <property type="project" value="InterPro"/>
</dbReference>
<dbReference type="CDD" id="cd22189">
    <property type="entry name" value="PGAP4-like_fungal"/>
    <property type="match status" value="1"/>
</dbReference>
<dbReference type="EMBL" id="JAULSR010000001">
    <property type="protein sequence ID" value="KAK0636623.1"/>
    <property type="molecule type" value="Genomic_DNA"/>
</dbReference>
<proteinExistence type="predicted"/>
<organism evidence="3 4">
    <name type="scientific">Bombardia bombarda</name>
    <dbReference type="NCBI Taxonomy" id="252184"/>
    <lineage>
        <taxon>Eukaryota</taxon>
        <taxon>Fungi</taxon>
        <taxon>Dikarya</taxon>
        <taxon>Ascomycota</taxon>
        <taxon>Pezizomycotina</taxon>
        <taxon>Sordariomycetes</taxon>
        <taxon>Sordariomycetidae</taxon>
        <taxon>Sordariales</taxon>
        <taxon>Lasiosphaeriaceae</taxon>
        <taxon>Bombardia</taxon>
    </lineage>
</organism>
<dbReference type="AlphaFoldDB" id="A0AA40CGF7"/>
<keyword evidence="1" id="KW-0472">Membrane</keyword>
<dbReference type="GO" id="GO:0000139">
    <property type="term" value="C:Golgi membrane"/>
    <property type="evidence" value="ECO:0007669"/>
    <property type="project" value="InterPro"/>
</dbReference>
<dbReference type="GO" id="GO:0016757">
    <property type="term" value="F:glycosyltransferase activity"/>
    <property type="evidence" value="ECO:0007669"/>
    <property type="project" value="InterPro"/>
</dbReference>
<keyword evidence="4" id="KW-1185">Reference proteome</keyword>
<comment type="caution">
    <text evidence="3">The sequence shown here is derived from an EMBL/GenBank/DDBJ whole genome shotgun (WGS) entry which is preliminary data.</text>
</comment>
<sequence>MPSVTRINVLFWLLWLLLLVFCYFNSYDDPSSIFYDANRAYDQRFSRLRAAEADEYIQSLPATKPSPSPSPSPTPSTDKILCIGIPSINRTTVSFLPSTIATLTDTLTPAERASVYLVVLLADKPPATHSAFGQSWLENIADQVLIYSDPPPPSTTNNTAVYHKIPLNLHNGSPRGPGRVENMRLDHSALVEACRAHGSQYFALVEDDIVASRDWFPRFRTGLARVEQQAAATNRDWIYLRLFYSELFMGWNSEEWLTYSETIFLVYAVVLLAFLTARRRFLLARLKPAAPTSPSPSPYSSAASAYLAALVFGLWIPALIVLYFLAGRLSVNRLNPLARSPQGVREMPRYGCCAQGLVFPQRHLEGFQAMLRDPPYDWAGDQMLEDYADARGLSKWALDPSVFQHVGLKESSDGPRRADVWNFSFERQKFGPKKSEGQGVGGVIG</sequence>
<feature type="transmembrane region" description="Helical" evidence="1">
    <location>
        <begin position="256"/>
        <end position="277"/>
    </location>
</feature>
<keyword evidence="2" id="KW-0732">Signal</keyword>
<protein>
    <recommendedName>
        <fullName evidence="5">Integral membrane protein</fullName>
    </recommendedName>
</protein>